<sequence>MMRNIAVIITVYNRIDKTIACLDAVFSQREKYHFFNVDVYLTDDGSTDDTLKILQPRFSKEPLSILSGSGNMFWNGGMIHSWKAAIEHGGYDGYLWLNNDTIILPDLWSELQEADEYSKEKFGKGGIYVGSTKDSLTGQFTYGGFDFTSKWTLKDKFLYPNGSFQFCQCAHGNVTYISHDVVDKMGILCEHYLHGGGDHDYTYLAYKAGFPLIVLKEYVGICENDHQQGGYADFLSMSLRQRIKYLYSPLGFNLHNTLLFQKRCFPYRYPFVWMMGYLKAFFPKTYFKIYSQCRK</sequence>
<dbReference type="GO" id="GO:0016757">
    <property type="term" value="F:glycosyltransferase activity"/>
    <property type="evidence" value="ECO:0007669"/>
    <property type="project" value="UniProtKB-KW"/>
</dbReference>
<evidence type="ECO:0000313" key="6">
    <source>
        <dbReference type="Proteomes" id="UP000285305"/>
    </source>
</evidence>
<accession>A0A413ZQV7</accession>
<dbReference type="InterPro" id="IPR001173">
    <property type="entry name" value="Glyco_trans_2-like"/>
</dbReference>
<organism evidence="5 6">
    <name type="scientific">Bacteroides stercoris</name>
    <dbReference type="NCBI Taxonomy" id="46506"/>
    <lineage>
        <taxon>Bacteria</taxon>
        <taxon>Pseudomonadati</taxon>
        <taxon>Bacteroidota</taxon>
        <taxon>Bacteroidia</taxon>
        <taxon>Bacteroidales</taxon>
        <taxon>Bacteroidaceae</taxon>
        <taxon>Bacteroides</taxon>
    </lineage>
</organism>
<dbReference type="RefSeq" id="WP_117899551.1">
    <property type="nucleotide sequence ID" value="NZ_QSHQ01000016.1"/>
</dbReference>
<evidence type="ECO:0000256" key="3">
    <source>
        <dbReference type="ARBA" id="ARBA00022679"/>
    </source>
</evidence>
<dbReference type="Proteomes" id="UP000285305">
    <property type="component" value="Unassembled WGS sequence"/>
</dbReference>
<dbReference type="PANTHER" id="PTHR43179:SF12">
    <property type="entry name" value="GALACTOFURANOSYLTRANSFERASE GLFT2"/>
    <property type="match status" value="1"/>
</dbReference>
<dbReference type="AlphaFoldDB" id="A0A413ZQV7"/>
<evidence type="ECO:0000256" key="2">
    <source>
        <dbReference type="ARBA" id="ARBA00022676"/>
    </source>
</evidence>
<dbReference type="PANTHER" id="PTHR43179">
    <property type="entry name" value="RHAMNOSYLTRANSFERASE WBBL"/>
    <property type="match status" value="1"/>
</dbReference>
<dbReference type="Gene3D" id="3.90.550.10">
    <property type="entry name" value="Spore Coat Polysaccharide Biosynthesis Protein SpsA, Chain A"/>
    <property type="match status" value="1"/>
</dbReference>
<reference evidence="5 6" key="1">
    <citation type="submission" date="2018-08" db="EMBL/GenBank/DDBJ databases">
        <title>A genome reference for cultivated species of the human gut microbiota.</title>
        <authorList>
            <person name="Zou Y."/>
            <person name="Xue W."/>
            <person name="Luo G."/>
        </authorList>
    </citation>
    <scope>NUCLEOTIDE SEQUENCE [LARGE SCALE GENOMIC DNA]</scope>
    <source>
        <strain evidence="5 6">AM36-9BH</strain>
    </source>
</reference>
<keyword evidence="2" id="KW-0328">Glycosyltransferase</keyword>
<feature type="domain" description="Glycosyltransferase 2-like" evidence="4">
    <location>
        <begin position="7"/>
        <end position="139"/>
    </location>
</feature>
<proteinExistence type="inferred from homology"/>
<evidence type="ECO:0000256" key="1">
    <source>
        <dbReference type="ARBA" id="ARBA00006739"/>
    </source>
</evidence>
<gene>
    <name evidence="5" type="ORF">DW853_09750</name>
</gene>
<dbReference type="Pfam" id="PF00535">
    <property type="entry name" value="Glycos_transf_2"/>
    <property type="match status" value="1"/>
</dbReference>
<comment type="similarity">
    <text evidence="1">Belongs to the glycosyltransferase 2 family.</text>
</comment>
<evidence type="ECO:0000259" key="4">
    <source>
        <dbReference type="Pfam" id="PF00535"/>
    </source>
</evidence>
<protein>
    <submittedName>
        <fullName evidence="5">Glycosyltransferase family 2 protein</fullName>
    </submittedName>
</protein>
<dbReference type="SUPFAM" id="SSF53448">
    <property type="entry name" value="Nucleotide-diphospho-sugar transferases"/>
    <property type="match status" value="1"/>
</dbReference>
<dbReference type="EMBL" id="QSHQ01000016">
    <property type="protein sequence ID" value="RHC29201.1"/>
    <property type="molecule type" value="Genomic_DNA"/>
</dbReference>
<comment type="caution">
    <text evidence="5">The sequence shown here is derived from an EMBL/GenBank/DDBJ whole genome shotgun (WGS) entry which is preliminary data.</text>
</comment>
<keyword evidence="3 5" id="KW-0808">Transferase</keyword>
<dbReference type="InterPro" id="IPR029044">
    <property type="entry name" value="Nucleotide-diphossugar_trans"/>
</dbReference>
<name>A0A413ZQV7_BACSE</name>
<evidence type="ECO:0000313" key="5">
    <source>
        <dbReference type="EMBL" id="RHC29201.1"/>
    </source>
</evidence>